<evidence type="ECO:0000256" key="13">
    <source>
        <dbReference type="ARBA" id="ARBA00022984"/>
    </source>
</evidence>
<keyword evidence="22" id="KW-1185">Reference proteome</keyword>
<feature type="active site" evidence="19">
    <location>
        <position position="339"/>
    </location>
</feature>
<dbReference type="AlphaFoldDB" id="A0A7Y9TGJ5"/>
<dbReference type="InterPro" id="IPR011601">
    <property type="entry name" value="MurB_C"/>
</dbReference>
<keyword evidence="9 19" id="KW-0285">Flavoprotein</keyword>
<dbReference type="GO" id="GO:0071555">
    <property type="term" value="P:cell wall organization"/>
    <property type="evidence" value="ECO:0007669"/>
    <property type="project" value="UniProtKB-KW"/>
</dbReference>
<comment type="caution">
    <text evidence="21">The sequence shown here is derived from an EMBL/GenBank/DDBJ whole genome shotgun (WGS) entry which is preliminary data.</text>
</comment>
<comment type="function">
    <text evidence="2 19">Cell wall formation.</text>
</comment>
<feature type="domain" description="FAD-binding PCMH-type" evidence="20">
    <location>
        <begin position="17"/>
        <end position="186"/>
    </location>
</feature>
<dbReference type="Gene3D" id="3.30.465.10">
    <property type="match status" value="1"/>
</dbReference>
<dbReference type="Gene3D" id="3.30.43.10">
    <property type="entry name" value="Uridine Diphospho-n-acetylenolpyruvylglucosamine Reductase, domain 2"/>
    <property type="match status" value="1"/>
</dbReference>
<organism evidence="21 22">
    <name type="scientific">Granulicella arctica</name>
    <dbReference type="NCBI Taxonomy" id="940613"/>
    <lineage>
        <taxon>Bacteria</taxon>
        <taxon>Pseudomonadati</taxon>
        <taxon>Acidobacteriota</taxon>
        <taxon>Terriglobia</taxon>
        <taxon>Terriglobales</taxon>
        <taxon>Acidobacteriaceae</taxon>
        <taxon>Granulicella</taxon>
    </lineage>
</organism>
<evidence type="ECO:0000256" key="12">
    <source>
        <dbReference type="ARBA" id="ARBA00022960"/>
    </source>
</evidence>
<dbReference type="GO" id="GO:0008360">
    <property type="term" value="P:regulation of cell shape"/>
    <property type="evidence" value="ECO:0007669"/>
    <property type="project" value="UniProtKB-KW"/>
</dbReference>
<dbReference type="InterPro" id="IPR003170">
    <property type="entry name" value="MurB"/>
</dbReference>
<evidence type="ECO:0000256" key="15">
    <source>
        <dbReference type="ARBA" id="ARBA00023306"/>
    </source>
</evidence>
<keyword evidence="16 19" id="KW-0961">Cell wall biogenesis/degradation</keyword>
<keyword evidence="7 19" id="KW-0963">Cytoplasm</keyword>
<keyword evidence="11 19" id="KW-0521">NADP</keyword>
<comment type="cofactor">
    <cofactor evidence="1 19">
        <name>FAD</name>
        <dbReference type="ChEBI" id="CHEBI:57692"/>
    </cofactor>
</comment>
<comment type="similarity">
    <text evidence="19">Belongs to the MurB family.</text>
</comment>
<evidence type="ECO:0000256" key="11">
    <source>
        <dbReference type="ARBA" id="ARBA00022857"/>
    </source>
</evidence>
<evidence type="ECO:0000256" key="14">
    <source>
        <dbReference type="ARBA" id="ARBA00023002"/>
    </source>
</evidence>
<feature type="active site" evidence="19">
    <location>
        <position position="162"/>
    </location>
</feature>
<dbReference type="InterPro" id="IPR036318">
    <property type="entry name" value="FAD-bd_PCMH-like_sf"/>
</dbReference>
<evidence type="ECO:0000256" key="18">
    <source>
        <dbReference type="ARBA" id="ARBA00048914"/>
    </source>
</evidence>
<dbReference type="InterPro" id="IPR016166">
    <property type="entry name" value="FAD-bd_PCMH"/>
</dbReference>
<dbReference type="PANTHER" id="PTHR21071">
    <property type="entry name" value="UDP-N-ACETYLENOLPYRUVOYLGLUCOSAMINE REDUCTASE"/>
    <property type="match status" value="1"/>
</dbReference>
<evidence type="ECO:0000256" key="10">
    <source>
        <dbReference type="ARBA" id="ARBA00022827"/>
    </source>
</evidence>
<dbReference type="UniPathway" id="UPA00219"/>
<dbReference type="GO" id="GO:0051301">
    <property type="term" value="P:cell division"/>
    <property type="evidence" value="ECO:0007669"/>
    <property type="project" value="UniProtKB-KW"/>
</dbReference>
<proteinExistence type="inferred from homology"/>
<dbReference type="InterPro" id="IPR016167">
    <property type="entry name" value="FAD-bd_PCMH_sub1"/>
</dbReference>
<dbReference type="PROSITE" id="PS51387">
    <property type="entry name" value="FAD_PCMH"/>
    <property type="match status" value="1"/>
</dbReference>
<sequence length="344" mass="36709">MIEIQEQVLLGPYTTFGIGGPARYFVTVTTPEELVQAVEFARARGMAMFVLGGGSNLLVGDAGFDGLVIRMALRAATVRVGEEYEVAAGTEWDGFVRAVCEEGISGVECLAGIPGLVGGSPIQNIGAYGQEVAETIVSVTALEAVTLRFVALERGACGFGYRRSIFNSTERGRYIVTGVRFRFSREGRVKLAYADLQRHFAGHAEPSPIEVYHAVRGIRQGKGMLLVEGDADSRSAGSFFKNPVVPEAVVGRIAGELGLDVGAVPRWAAGDGMVKLPAAWLLERAGFAKGFAMGRAGISSRHTLALINRGGASFAEMTALRDRIVGVVEERFGVRLEQEPVLVN</sequence>
<dbReference type="GO" id="GO:0008762">
    <property type="term" value="F:UDP-N-acetylmuramate dehydrogenase activity"/>
    <property type="evidence" value="ECO:0007669"/>
    <property type="project" value="UniProtKB-UniRule"/>
</dbReference>
<dbReference type="Pfam" id="PF01565">
    <property type="entry name" value="FAD_binding_4"/>
    <property type="match status" value="1"/>
</dbReference>
<dbReference type="Proteomes" id="UP000589520">
    <property type="component" value="Unassembled WGS sequence"/>
</dbReference>
<evidence type="ECO:0000256" key="2">
    <source>
        <dbReference type="ARBA" id="ARBA00003921"/>
    </source>
</evidence>
<evidence type="ECO:0000256" key="16">
    <source>
        <dbReference type="ARBA" id="ARBA00023316"/>
    </source>
</evidence>
<dbReference type="HAMAP" id="MF_00037">
    <property type="entry name" value="MurB"/>
    <property type="match status" value="1"/>
</dbReference>
<evidence type="ECO:0000256" key="7">
    <source>
        <dbReference type="ARBA" id="ARBA00022490"/>
    </source>
</evidence>
<protein>
    <recommendedName>
        <fullName evidence="6 19">UDP-N-acetylenolpyruvoylglucosamine reductase</fullName>
        <ecNumber evidence="5 19">1.3.1.98</ecNumber>
    </recommendedName>
    <alternativeName>
        <fullName evidence="17 19">UDP-N-acetylmuramate dehydrogenase</fullName>
    </alternativeName>
</protein>
<dbReference type="PANTHER" id="PTHR21071:SF4">
    <property type="entry name" value="UDP-N-ACETYLENOLPYRUVOYLGLUCOSAMINE REDUCTASE"/>
    <property type="match status" value="1"/>
</dbReference>
<keyword evidence="12 19" id="KW-0133">Cell shape</keyword>
<evidence type="ECO:0000256" key="1">
    <source>
        <dbReference type="ARBA" id="ARBA00001974"/>
    </source>
</evidence>
<evidence type="ECO:0000256" key="8">
    <source>
        <dbReference type="ARBA" id="ARBA00022618"/>
    </source>
</evidence>
<gene>
    <name evidence="19" type="primary">murB</name>
    <name evidence="21" type="ORF">HDF17_002281</name>
</gene>
<dbReference type="GO" id="GO:0071949">
    <property type="term" value="F:FAD binding"/>
    <property type="evidence" value="ECO:0007669"/>
    <property type="project" value="InterPro"/>
</dbReference>
<dbReference type="NCBIfam" id="TIGR00179">
    <property type="entry name" value="murB"/>
    <property type="match status" value="1"/>
</dbReference>
<evidence type="ECO:0000256" key="17">
    <source>
        <dbReference type="ARBA" id="ARBA00031026"/>
    </source>
</evidence>
<reference evidence="21 22" key="1">
    <citation type="submission" date="2020-07" db="EMBL/GenBank/DDBJ databases">
        <title>Genomic Encyclopedia of Type Strains, Phase IV (KMG-V): Genome sequencing to study the core and pangenomes of soil and plant-associated prokaryotes.</title>
        <authorList>
            <person name="Whitman W."/>
        </authorList>
    </citation>
    <scope>NUCLEOTIDE SEQUENCE [LARGE SCALE GENOMIC DNA]</scope>
    <source>
        <strain evidence="21 22">X4EP2</strain>
    </source>
</reference>
<name>A0A7Y9TGJ5_9BACT</name>
<dbReference type="SUPFAM" id="SSF56194">
    <property type="entry name" value="Uridine diphospho-N-Acetylenolpyruvylglucosamine reductase, MurB, C-terminal domain"/>
    <property type="match status" value="1"/>
</dbReference>
<evidence type="ECO:0000256" key="6">
    <source>
        <dbReference type="ARBA" id="ARBA00015188"/>
    </source>
</evidence>
<dbReference type="RefSeq" id="WP_179490973.1">
    <property type="nucleotide sequence ID" value="NZ_JACCCW010000002.1"/>
</dbReference>
<dbReference type="InterPro" id="IPR016169">
    <property type="entry name" value="FAD-bd_PCMH_sub2"/>
</dbReference>
<keyword evidence="14 19" id="KW-0560">Oxidoreductase</keyword>
<evidence type="ECO:0000256" key="3">
    <source>
        <dbReference type="ARBA" id="ARBA00004496"/>
    </source>
</evidence>
<dbReference type="SUPFAM" id="SSF56176">
    <property type="entry name" value="FAD-binding/transporter-associated domain-like"/>
    <property type="match status" value="1"/>
</dbReference>
<keyword evidence="10 19" id="KW-0274">FAD</keyword>
<keyword evidence="15 19" id="KW-0131">Cell cycle</keyword>
<evidence type="ECO:0000256" key="9">
    <source>
        <dbReference type="ARBA" id="ARBA00022630"/>
    </source>
</evidence>
<dbReference type="Pfam" id="PF02873">
    <property type="entry name" value="MurB_C"/>
    <property type="match status" value="1"/>
</dbReference>
<dbReference type="GO" id="GO:0005829">
    <property type="term" value="C:cytosol"/>
    <property type="evidence" value="ECO:0007669"/>
    <property type="project" value="TreeGrafter"/>
</dbReference>
<dbReference type="EMBL" id="JACCCW010000002">
    <property type="protein sequence ID" value="NYF79961.1"/>
    <property type="molecule type" value="Genomic_DNA"/>
</dbReference>
<feature type="active site" description="Proton donor" evidence="19">
    <location>
        <position position="238"/>
    </location>
</feature>
<comment type="pathway">
    <text evidence="4 19">Cell wall biogenesis; peptidoglycan biosynthesis.</text>
</comment>
<evidence type="ECO:0000259" key="20">
    <source>
        <dbReference type="PROSITE" id="PS51387"/>
    </source>
</evidence>
<dbReference type="NCBIfam" id="NF010478">
    <property type="entry name" value="PRK13903.1"/>
    <property type="match status" value="1"/>
</dbReference>
<dbReference type="InterPro" id="IPR006094">
    <property type="entry name" value="Oxid_FAD_bind_N"/>
</dbReference>
<evidence type="ECO:0000256" key="4">
    <source>
        <dbReference type="ARBA" id="ARBA00004752"/>
    </source>
</evidence>
<comment type="catalytic activity">
    <reaction evidence="18 19">
        <text>UDP-N-acetyl-alpha-D-muramate + NADP(+) = UDP-N-acetyl-3-O-(1-carboxyvinyl)-alpha-D-glucosamine + NADPH + H(+)</text>
        <dbReference type="Rhea" id="RHEA:12248"/>
        <dbReference type="ChEBI" id="CHEBI:15378"/>
        <dbReference type="ChEBI" id="CHEBI:57783"/>
        <dbReference type="ChEBI" id="CHEBI:58349"/>
        <dbReference type="ChEBI" id="CHEBI:68483"/>
        <dbReference type="ChEBI" id="CHEBI:70757"/>
        <dbReference type="EC" id="1.3.1.98"/>
    </reaction>
</comment>
<dbReference type="GO" id="GO:0009252">
    <property type="term" value="P:peptidoglycan biosynthetic process"/>
    <property type="evidence" value="ECO:0007669"/>
    <property type="project" value="UniProtKB-UniRule"/>
</dbReference>
<evidence type="ECO:0000313" key="21">
    <source>
        <dbReference type="EMBL" id="NYF79961.1"/>
    </source>
</evidence>
<accession>A0A7Y9TGJ5</accession>
<evidence type="ECO:0000313" key="22">
    <source>
        <dbReference type="Proteomes" id="UP000589520"/>
    </source>
</evidence>
<dbReference type="InterPro" id="IPR036635">
    <property type="entry name" value="MurB_C_sf"/>
</dbReference>
<keyword evidence="8 19" id="KW-0132">Cell division</keyword>
<evidence type="ECO:0000256" key="5">
    <source>
        <dbReference type="ARBA" id="ARBA00012518"/>
    </source>
</evidence>
<evidence type="ECO:0000256" key="19">
    <source>
        <dbReference type="HAMAP-Rule" id="MF_00037"/>
    </source>
</evidence>
<dbReference type="EC" id="1.3.1.98" evidence="5 19"/>
<dbReference type="Gene3D" id="3.90.78.10">
    <property type="entry name" value="UDP-N-acetylenolpyruvoylglucosamine reductase, C-terminal domain"/>
    <property type="match status" value="1"/>
</dbReference>
<keyword evidence="13 19" id="KW-0573">Peptidoglycan synthesis</keyword>
<comment type="subcellular location">
    <subcellularLocation>
        <location evidence="3 19">Cytoplasm</location>
    </subcellularLocation>
</comment>